<feature type="transmembrane region" description="Helical" evidence="1">
    <location>
        <begin position="100"/>
        <end position="118"/>
    </location>
</feature>
<gene>
    <name evidence="2" type="ORF">A3A33_05085</name>
</gene>
<accession>A0A1F8GSF7</accession>
<evidence type="ECO:0000313" key="3">
    <source>
        <dbReference type="Proteomes" id="UP000179047"/>
    </source>
</evidence>
<organism evidence="2 3">
    <name type="scientific">Candidatus Yanofskybacteria bacterium RIFCSPLOWO2_01_FULL_49_25</name>
    <dbReference type="NCBI Taxonomy" id="1802701"/>
    <lineage>
        <taxon>Bacteria</taxon>
        <taxon>Candidatus Yanofskyibacteriota</taxon>
    </lineage>
</organism>
<comment type="caution">
    <text evidence="2">The sequence shown here is derived from an EMBL/GenBank/DDBJ whole genome shotgun (WGS) entry which is preliminary data.</text>
</comment>
<keyword evidence="1" id="KW-0812">Transmembrane</keyword>
<dbReference type="AlphaFoldDB" id="A0A1F8GSF7"/>
<dbReference type="STRING" id="1802701.A3A33_05085"/>
<dbReference type="EMBL" id="MGKP01000018">
    <property type="protein sequence ID" value="OGN28364.1"/>
    <property type="molecule type" value="Genomic_DNA"/>
</dbReference>
<protein>
    <submittedName>
        <fullName evidence="2">Uncharacterized protein</fullName>
    </submittedName>
</protein>
<name>A0A1F8GSF7_9BACT</name>
<reference evidence="2 3" key="1">
    <citation type="journal article" date="2016" name="Nat. Commun.">
        <title>Thousands of microbial genomes shed light on interconnected biogeochemical processes in an aquifer system.</title>
        <authorList>
            <person name="Anantharaman K."/>
            <person name="Brown C.T."/>
            <person name="Hug L.A."/>
            <person name="Sharon I."/>
            <person name="Castelle C.J."/>
            <person name="Probst A.J."/>
            <person name="Thomas B.C."/>
            <person name="Singh A."/>
            <person name="Wilkins M.J."/>
            <person name="Karaoz U."/>
            <person name="Brodie E.L."/>
            <person name="Williams K.H."/>
            <person name="Hubbard S.S."/>
            <person name="Banfield J.F."/>
        </authorList>
    </citation>
    <scope>NUCLEOTIDE SEQUENCE [LARGE SCALE GENOMIC DNA]</scope>
</reference>
<evidence type="ECO:0000313" key="2">
    <source>
        <dbReference type="EMBL" id="OGN28364.1"/>
    </source>
</evidence>
<sequence>MMAFFVGAVLTGALTRLFWLRSGLTFRSRMATIRRHPEVWGPAVLATGSIAYGAITGATVFVAAPIAGLFGPELGRFVGGIMNASTHGIGHGIGHGLGRFFGWIIPPAIALIGLLVLMQVSPGLAQGLLTLGIIGIGFWVMIGMPGRRHANRQQGGRH</sequence>
<proteinExistence type="predicted"/>
<evidence type="ECO:0000256" key="1">
    <source>
        <dbReference type="SAM" id="Phobius"/>
    </source>
</evidence>
<feature type="transmembrane region" description="Helical" evidence="1">
    <location>
        <begin position="124"/>
        <end position="142"/>
    </location>
</feature>
<dbReference type="Proteomes" id="UP000179047">
    <property type="component" value="Unassembled WGS sequence"/>
</dbReference>
<keyword evidence="1" id="KW-1133">Transmembrane helix</keyword>
<feature type="transmembrane region" description="Helical" evidence="1">
    <location>
        <begin position="39"/>
        <end position="67"/>
    </location>
</feature>
<keyword evidence="1" id="KW-0472">Membrane</keyword>